<sequence length="247" mass="25272">MGAGAGVGTGAPSPDVAPSASAICIGQVHQGGVRVRPGLFGEIAIDARNVAIIGAAGQRPGAVGVEGQGLLVQIQLVVGRRQRQPGRAQVQGAGLALIQALVVVVDLGQRRRLEAVQQRAGFLAQAGDGRAVGIEHTIDLQPVLGLPVPDRLFLPFAPIAQRAVGGGQIVEACIAQDGLDLDDVFAPIGLVGADRGAQGEEVVVGIERGARSGFGVEGRGGHVLFPLWAEERAIPKDRPCMIATLLS</sequence>
<proteinExistence type="predicted"/>
<evidence type="ECO:0000313" key="1">
    <source>
        <dbReference type="EMBL" id="OAN50032.1"/>
    </source>
</evidence>
<name>A0A178MMN6_9PROT</name>
<dbReference type="Proteomes" id="UP000078543">
    <property type="component" value="Unassembled WGS sequence"/>
</dbReference>
<dbReference type="AlphaFoldDB" id="A0A178MMN6"/>
<comment type="caution">
    <text evidence="1">The sequence shown here is derived from an EMBL/GenBank/DDBJ whole genome shotgun (WGS) entry which is preliminary data.</text>
</comment>
<dbReference type="STRING" id="1437059.A6A05_02125"/>
<keyword evidence="2" id="KW-1185">Reference proteome</keyword>
<accession>A0A178MMN6</accession>
<dbReference type="EMBL" id="LWQU01000141">
    <property type="protein sequence ID" value="OAN50032.1"/>
    <property type="molecule type" value="Genomic_DNA"/>
</dbReference>
<reference evidence="1 2" key="1">
    <citation type="submission" date="2016-04" db="EMBL/GenBank/DDBJ databases">
        <title>Draft genome sequence of freshwater magnetotactic bacteria Magnetospirillum marisnigri SP-1 and Magnetospirillum moscoviense BB-1.</title>
        <authorList>
            <person name="Koziaeva V."/>
            <person name="Dziuba M.V."/>
            <person name="Ivanov T.M."/>
            <person name="Kuznetsov B."/>
            <person name="Grouzdev D.S."/>
        </authorList>
    </citation>
    <scope>NUCLEOTIDE SEQUENCE [LARGE SCALE GENOMIC DNA]</scope>
    <source>
        <strain evidence="1 2">BB-1</strain>
    </source>
</reference>
<evidence type="ECO:0000313" key="2">
    <source>
        <dbReference type="Proteomes" id="UP000078543"/>
    </source>
</evidence>
<protein>
    <submittedName>
        <fullName evidence="1">Uncharacterized protein</fullName>
    </submittedName>
</protein>
<organism evidence="1 2">
    <name type="scientific">Magnetospirillum moscoviense</name>
    <dbReference type="NCBI Taxonomy" id="1437059"/>
    <lineage>
        <taxon>Bacteria</taxon>
        <taxon>Pseudomonadati</taxon>
        <taxon>Pseudomonadota</taxon>
        <taxon>Alphaproteobacteria</taxon>
        <taxon>Rhodospirillales</taxon>
        <taxon>Rhodospirillaceae</taxon>
        <taxon>Magnetospirillum</taxon>
    </lineage>
</organism>
<gene>
    <name evidence="1" type="ORF">A6A05_02125</name>
</gene>